<dbReference type="InterPro" id="IPR018247">
    <property type="entry name" value="EF_Hand_1_Ca_BS"/>
</dbReference>
<evidence type="ECO:0000313" key="9">
    <source>
        <dbReference type="EMBL" id="KAK1732840.1"/>
    </source>
</evidence>
<feature type="transmembrane region" description="Helical" evidence="7">
    <location>
        <begin position="178"/>
        <end position="198"/>
    </location>
</feature>
<dbReference type="Pfam" id="PF11815">
    <property type="entry name" value="DUF3336"/>
    <property type="match status" value="1"/>
</dbReference>
<keyword evidence="2 9" id="KW-0378">Hydrolase</keyword>
<evidence type="ECO:0000256" key="2">
    <source>
        <dbReference type="ARBA" id="ARBA00022801"/>
    </source>
</evidence>
<dbReference type="InterPro" id="IPR021771">
    <property type="entry name" value="Triacylglycerol_lipase_N"/>
</dbReference>
<keyword evidence="4" id="KW-0443">Lipid metabolism</keyword>
<evidence type="ECO:0000259" key="8">
    <source>
        <dbReference type="PROSITE" id="PS51635"/>
    </source>
</evidence>
<gene>
    <name evidence="9" type="ORF">QTG54_016378</name>
</gene>
<dbReference type="PANTHER" id="PTHR14226">
    <property type="entry name" value="NEUROPATHY TARGET ESTERASE/SWISS CHEESE D.MELANOGASTER"/>
    <property type="match status" value="1"/>
</dbReference>
<dbReference type="SUPFAM" id="SSF52151">
    <property type="entry name" value="FabD/lysophospholipase-like"/>
    <property type="match status" value="1"/>
</dbReference>
<comment type="similarity">
    <text evidence="1">Belongs to the PLPL family.</text>
</comment>
<dbReference type="Proteomes" id="UP001224775">
    <property type="component" value="Unassembled WGS sequence"/>
</dbReference>
<dbReference type="EC" id="3.1.1.3" evidence="9"/>
<comment type="caution">
    <text evidence="5">Lacks conserved residue(s) required for the propagation of feature annotation.</text>
</comment>
<dbReference type="InterPro" id="IPR016035">
    <property type="entry name" value="Acyl_Trfase/lysoPLipase"/>
</dbReference>
<keyword evidence="3" id="KW-0442">Lipid degradation</keyword>
<dbReference type="Pfam" id="PF01734">
    <property type="entry name" value="Patatin"/>
    <property type="match status" value="1"/>
</dbReference>
<dbReference type="PANTHER" id="PTHR14226:SF66">
    <property type="entry name" value="TRIACYLGLYCEROL LIPASE PTL2"/>
    <property type="match status" value="1"/>
</dbReference>
<accession>A0AAD9D4P8</accession>
<evidence type="ECO:0000256" key="5">
    <source>
        <dbReference type="PROSITE-ProRule" id="PRU01161"/>
    </source>
</evidence>
<evidence type="ECO:0000313" key="10">
    <source>
        <dbReference type="Proteomes" id="UP001224775"/>
    </source>
</evidence>
<dbReference type="GO" id="GO:0004806">
    <property type="term" value="F:triacylglycerol lipase activity"/>
    <property type="evidence" value="ECO:0007669"/>
    <property type="project" value="UniProtKB-EC"/>
</dbReference>
<organism evidence="9 10">
    <name type="scientific">Skeletonema marinoi</name>
    <dbReference type="NCBI Taxonomy" id="267567"/>
    <lineage>
        <taxon>Eukaryota</taxon>
        <taxon>Sar</taxon>
        <taxon>Stramenopiles</taxon>
        <taxon>Ochrophyta</taxon>
        <taxon>Bacillariophyta</taxon>
        <taxon>Coscinodiscophyceae</taxon>
        <taxon>Thalassiosirophycidae</taxon>
        <taxon>Thalassiosirales</taxon>
        <taxon>Skeletonemataceae</taxon>
        <taxon>Skeletonema</taxon>
        <taxon>Skeletonema marinoi-dohrnii complex</taxon>
    </lineage>
</organism>
<dbReference type="EMBL" id="JATAAI010000056">
    <property type="protein sequence ID" value="KAK1732840.1"/>
    <property type="molecule type" value="Genomic_DNA"/>
</dbReference>
<sequence length="619" mass="71380">MPGYFFADASAGGQRQHPVDEQEVYNYYTQELLPALLSSLPILLARIARDTAILVGHLTTRFIQFLFPLWFRKWTVDTQATIAHAASESGEFLSQLTNMKKANFTFVDHLLQKMDLDGNGLITPRDLSINAEEMKREVETLIHQYYGALLNQQHSSWYEWFRTKITNIMTVDWSLGAYLWQTCSGLIIVLIITSIVPGRLHGWTGRLLRWPILGMVYMLISVELVMYTIIRLAIRTAEWVFASAKHRQWRKNMAMATSYEEWYSFAKKLDRSQGRDTWQSNVNDDTAYKYSWPFVQQLMKDLKKERERGNVVNALAVLQQCTRKNVGGIMSEDMFSFTYCGEPKELVSEFIEEVTTTLEWVTEKLRVQSPMPSDAELVRKKLEIDQKLKSKIAEEHEKMQSILGWATLNFLGIPRNDDKDREEVESQCTQKSQHTEEEEMAKNIMMREKIKTFLKRARASYGRTALCLSGGAMMGCYHFGSVKALLEVGLLPHIISGTSAGSVIGAMVCTRTDEELMEDLKPELLAEHMTIFQSSWGDRLKHWWQHGTMFDQDDWLRRVKFFTKGDMTFEEAYKKTGRVLCVTLSATTKKARQSSSIISLPLMSLFVQHVSHRHQYLAL</sequence>
<keyword evidence="7" id="KW-0812">Transmembrane</keyword>
<dbReference type="InterPro" id="IPR002641">
    <property type="entry name" value="PNPLA_dom"/>
</dbReference>
<dbReference type="PROSITE" id="PS51635">
    <property type="entry name" value="PNPLA"/>
    <property type="match status" value="1"/>
</dbReference>
<proteinExistence type="inferred from homology"/>
<reference evidence="9" key="1">
    <citation type="submission" date="2023-06" db="EMBL/GenBank/DDBJ databases">
        <title>Survivors Of The Sea: Transcriptome response of Skeletonema marinoi to long-term dormancy.</title>
        <authorList>
            <person name="Pinder M.I.M."/>
            <person name="Kourtchenko O."/>
            <person name="Robertson E.K."/>
            <person name="Larsson T."/>
            <person name="Maumus F."/>
            <person name="Osuna-Cruz C.M."/>
            <person name="Vancaester E."/>
            <person name="Stenow R."/>
            <person name="Vandepoele K."/>
            <person name="Ploug H."/>
            <person name="Bruchert V."/>
            <person name="Godhe A."/>
            <person name="Topel M."/>
        </authorList>
    </citation>
    <scope>NUCLEOTIDE SEQUENCE</scope>
    <source>
        <strain evidence="9">R05AC</strain>
    </source>
</reference>
<keyword evidence="7" id="KW-0472">Membrane</keyword>
<keyword evidence="7" id="KW-1133">Transmembrane helix</keyword>
<keyword evidence="10" id="KW-1185">Reference proteome</keyword>
<name>A0AAD9D4P8_9STRA</name>
<dbReference type="PROSITE" id="PS00018">
    <property type="entry name" value="EF_HAND_1"/>
    <property type="match status" value="1"/>
</dbReference>
<dbReference type="AlphaFoldDB" id="A0AAD9D4P8"/>
<dbReference type="Gene3D" id="3.40.1090.10">
    <property type="entry name" value="Cytosolic phospholipase A2 catalytic domain"/>
    <property type="match status" value="1"/>
</dbReference>
<feature type="domain" description="PNPLA" evidence="8">
    <location>
        <begin position="466"/>
        <end position="619"/>
    </location>
</feature>
<feature type="short sequence motif" description="GXSXG" evidence="5">
    <location>
        <begin position="497"/>
        <end position="501"/>
    </location>
</feature>
<comment type="caution">
    <text evidence="9">The sequence shown here is derived from an EMBL/GenBank/DDBJ whole genome shotgun (WGS) entry which is preliminary data.</text>
</comment>
<evidence type="ECO:0000256" key="7">
    <source>
        <dbReference type="SAM" id="Phobius"/>
    </source>
</evidence>
<evidence type="ECO:0000256" key="3">
    <source>
        <dbReference type="ARBA" id="ARBA00022963"/>
    </source>
</evidence>
<evidence type="ECO:0000256" key="1">
    <source>
        <dbReference type="ARBA" id="ARBA00006104"/>
    </source>
</evidence>
<protein>
    <submittedName>
        <fullName evidence="9">Triacylglycerol lipase</fullName>
        <ecNumber evidence="9">3.1.1.3</ecNumber>
    </submittedName>
</protein>
<feature type="transmembrane region" description="Helical" evidence="7">
    <location>
        <begin position="210"/>
        <end position="230"/>
    </location>
</feature>
<dbReference type="GO" id="GO:0016042">
    <property type="term" value="P:lipid catabolic process"/>
    <property type="evidence" value="ECO:0007669"/>
    <property type="project" value="UniProtKB-KW"/>
</dbReference>
<evidence type="ECO:0000256" key="4">
    <source>
        <dbReference type="ARBA" id="ARBA00023098"/>
    </source>
</evidence>
<evidence type="ECO:0000256" key="6">
    <source>
        <dbReference type="SAM" id="MobiDB-lite"/>
    </source>
</evidence>
<dbReference type="InterPro" id="IPR050301">
    <property type="entry name" value="NTE"/>
</dbReference>
<feature type="region of interest" description="Disordered" evidence="6">
    <location>
        <begin position="419"/>
        <end position="438"/>
    </location>
</feature>